<name>A0A919W5U2_9ACTN</name>
<comment type="caution">
    <text evidence="1">The sequence shown here is derived from an EMBL/GenBank/DDBJ whole genome shotgun (WGS) entry which is preliminary data.</text>
</comment>
<proteinExistence type="predicted"/>
<organism evidence="1 2">
    <name type="scientific">Paractinoplanes toevensis</name>
    <dbReference type="NCBI Taxonomy" id="571911"/>
    <lineage>
        <taxon>Bacteria</taxon>
        <taxon>Bacillati</taxon>
        <taxon>Actinomycetota</taxon>
        <taxon>Actinomycetes</taxon>
        <taxon>Micromonosporales</taxon>
        <taxon>Micromonosporaceae</taxon>
        <taxon>Paractinoplanes</taxon>
    </lineage>
</organism>
<keyword evidence="2" id="KW-1185">Reference proteome</keyword>
<gene>
    <name evidence="1" type="ORF">Ato02nite_053080</name>
</gene>
<dbReference type="Proteomes" id="UP000677082">
    <property type="component" value="Unassembled WGS sequence"/>
</dbReference>
<dbReference type="AlphaFoldDB" id="A0A919W5U2"/>
<dbReference type="SUPFAM" id="SSF89372">
    <property type="entry name" value="Fucose-specific lectin"/>
    <property type="match status" value="1"/>
</dbReference>
<dbReference type="EMBL" id="BOQN01000067">
    <property type="protein sequence ID" value="GIM93515.1"/>
    <property type="molecule type" value="Genomic_DNA"/>
</dbReference>
<sequence length="586" mass="60018">MPVTRKRRLLSAVVPVVAAVLIGVGLVPARAGVGDTLSAYGGYLSTAYNIYNKLLGNEVSVADALEQITAQIEQVRTEVLAEVGRLAAGQVKSCTEDAVINLDDLDKYSPDVSQQFALNATKCVTDAKAGISGVSELAAADVMGTALNAIGPIALIARAHAGLSTGALRQSLIIANQQYLARITPKHEYVLWWGDGYTEYSTMGKWYAGSRGYDGTVRTDPSRIYKIPFKEPLVVGKTPVVADGAPQLDWSGTDTQVLEAMSKGAPIARAVLPQLQLMDTPTVAARFQSAGHGLAVSSVSGVTEQLTQQMAANSTPAVAALPTGGFVTAFQAPDNNLAFVSPTGAVSGLGLGMAAGTSPSIAVLPDGSWTIAFIANNGRLWTRSANGTGGPVGPGAGLLADDGSSPAISVNALGGWVIAYQSAEHLLVTVTSSGAVTSSGLGMDHTATPAVTRYLPGGFKVAFRDSHDGLWTYDPITGGTDLKRTMDPNGNPAITTLSDGKTEIAYGTSDYLLATVSPAGAVASVGLGIVPGTSPAITATAGGAFVIVAQGQDGHAWQYPSTTGIGVQLNLTLDRYSSPAVTASAG</sequence>
<evidence type="ECO:0000313" key="1">
    <source>
        <dbReference type="EMBL" id="GIM93515.1"/>
    </source>
</evidence>
<accession>A0A919W5U2</accession>
<reference evidence="1 2" key="1">
    <citation type="submission" date="2021-03" db="EMBL/GenBank/DDBJ databases">
        <title>Whole genome shotgun sequence of Actinoplanes toevensis NBRC 105298.</title>
        <authorList>
            <person name="Komaki H."/>
            <person name="Tamura T."/>
        </authorList>
    </citation>
    <scope>NUCLEOTIDE SEQUENCE [LARGE SCALE GENOMIC DNA]</scope>
    <source>
        <strain evidence="1 2">NBRC 105298</strain>
    </source>
</reference>
<evidence type="ECO:0000313" key="2">
    <source>
        <dbReference type="Proteomes" id="UP000677082"/>
    </source>
</evidence>
<protein>
    <submittedName>
        <fullName evidence="1">Uncharacterized protein</fullName>
    </submittedName>
</protein>